<dbReference type="InterPro" id="IPR042258">
    <property type="entry name" value="DGOK_N"/>
</dbReference>
<accession>A0ABS3E7M5</accession>
<dbReference type="Pfam" id="PF05035">
    <property type="entry name" value="DGOK"/>
    <property type="match status" value="1"/>
</dbReference>
<dbReference type="RefSeq" id="WP_207001886.1">
    <property type="nucleotide sequence ID" value="NZ_JAEKJR010000002.1"/>
</dbReference>
<dbReference type="EMBL" id="JAEKJR010000002">
    <property type="protein sequence ID" value="MBN8431289.1"/>
    <property type="molecule type" value="Genomic_DNA"/>
</dbReference>
<keyword evidence="2" id="KW-1185">Reference proteome</keyword>
<organism evidence="1 2">
    <name type="scientific">Microbulbifer salipaludis</name>
    <dbReference type="NCBI Taxonomy" id="187980"/>
    <lineage>
        <taxon>Bacteria</taxon>
        <taxon>Pseudomonadati</taxon>
        <taxon>Pseudomonadota</taxon>
        <taxon>Gammaproteobacteria</taxon>
        <taxon>Cellvibrionales</taxon>
        <taxon>Microbulbiferaceae</taxon>
        <taxon>Microbulbifer</taxon>
    </lineage>
</organism>
<protein>
    <submittedName>
        <fullName evidence="1">2-dehydro-3-deoxygalactonokinase</fullName>
    </submittedName>
</protein>
<evidence type="ECO:0000313" key="1">
    <source>
        <dbReference type="EMBL" id="MBN8431289.1"/>
    </source>
</evidence>
<comment type="caution">
    <text evidence="1">The sequence shown here is derived from an EMBL/GenBank/DDBJ whole genome shotgun (WGS) entry which is preliminary data.</text>
</comment>
<reference evidence="1 2" key="1">
    <citation type="submission" date="2020-12" db="EMBL/GenBank/DDBJ databases">
        <title>Oil enriched cultivation method for isolating marine PHA-producing bacteria.</title>
        <authorList>
            <person name="Zheng W."/>
            <person name="Yu S."/>
            <person name="Huang Y."/>
        </authorList>
    </citation>
    <scope>NUCLEOTIDE SEQUENCE [LARGE SCALE GENOMIC DNA]</scope>
    <source>
        <strain evidence="1 2">SN0-2</strain>
    </source>
</reference>
<sequence length="330" mass="34403">MGALSVIDTNSTATPCQAIALAVDWGTSSFRMMAVSASSEILASFQSESGASTLAKEQFAPYLHTVIKAQFGSVAALPLILSGMVGSGIGWVEVPYLACPATPDALARALHTIDSDGLQATIVPGLRCQNSAGGPDFMRGEETQVVGWLASTEAANHRRATLCLPGTHSKWVCIEDGQIRHFSTALTGELFSCLRAHSILIKGKQRTDDTAFCRGVNDSRRGLSSQLFATRALVLAGDLPPASAQSYLSGLLIGAELREKGAEHTSTDPIHVIGSSSLCALYQRALGILGTSCQTHDGARLAAVGLAALATHTTNSTLQADTAALARISP</sequence>
<gene>
    <name evidence="1" type="ORF">JF535_10555</name>
</gene>
<dbReference type="InterPro" id="IPR007729">
    <property type="entry name" value="DGOK"/>
</dbReference>
<dbReference type="InterPro" id="IPR042257">
    <property type="entry name" value="DGOK_C"/>
</dbReference>
<dbReference type="Proteomes" id="UP000664293">
    <property type="component" value="Unassembled WGS sequence"/>
</dbReference>
<name>A0ABS3E7M5_9GAMM</name>
<dbReference type="Gene3D" id="3.30.420.300">
    <property type="entry name" value="2-keto-3-deoxy-galactonokinase, substrate binding domain"/>
    <property type="match status" value="1"/>
</dbReference>
<evidence type="ECO:0000313" key="2">
    <source>
        <dbReference type="Proteomes" id="UP000664293"/>
    </source>
</evidence>
<proteinExistence type="predicted"/>
<dbReference type="CDD" id="cd24012">
    <property type="entry name" value="ASKHA_NBD_KDGal-kinase"/>
    <property type="match status" value="1"/>
</dbReference>
<dbReference type="Gene3D" id="3.30.420.310">
    <property type="entry name" value="2-keto-3-deoxy-galactonokinase, C-terminal domain"/>
    <property type="match status" value="1"/>
</dbReference>